<dbReference type="EMBL" id="BAAARW010000006">
    <property type="protein sequence ID" value="GAA2410325.1"/>
    <property type="molecule type" value="Genomic_DNA"/>
</dbReference>
<dbReference type="InterPro" id="IPR029068">
    <property type="entry name" value="Glyas_Bleomycin-R_OHBP_Dase"/>
</dbReference>
<organism evidence="2 3">
    <name type="scientific">Actinomadura vinacea</name>
    <dbReference type="NCBI Taxonomy" id="115336"/>
    <lineage>
        <taxon>Bacteria</taxon>
        <taxon>Bacillati</taxon>
        <taxon>Actinomycetota</taxon>
        <taxon>Actinomycetes</taxon>
        <taxon>Streptosporangiales</taxon>
        <taxon>Thermomonosporaceae</taxon>
        <taxon>Actinomadura</taxon>
    </lineage>
</organism>
<evidence type="ECO:0000259" key="1">
    <source>
        <dbReference type="PROSITE" id="PS51819"/>
    </source>
</evidence>
<comment type="caution">
    <text evidence="2">The sequence shown here is derived from an EMBL/GenBank/DDBJ whole genome shotgun (WGS) entry which is preliminary data.</text>
</comment>
<dbReference type="RefSeq" id="WP_344588278.1">
    <property type="nucleotide sequence ID" value="NZ_BAAARW010000006.1"/>
</dbReference>
<evidence type="ECO:0000313" key="3">
    <source>
        <dbReference type="Proteomes" id="UP001501231"/>
    </source>
</evidence>
<name>A0ABN3IPL8_9ACTN</name>
<reference evidence="2 3" key="1">
    <citation type="journal article" date="2019" name="Int. J. Syst. Evol. Microbiol.">
        <title>The Global Catalogue of Microorganisms (GCM) 10K type strain sequencing project: providing services to taxonomists for standard genome sequencing and annotation.</title>
        <authorList>
            <consortium name="The Broad Institute Genomics Platform"/>
            <consortium name="The Broad Institute Genome Sequencing Center for Infectious Disease"/>
            <person name="Wu L."/>
            <person name="Ma J."/>
        </authorList>
    </citation>
    <scope>NUCLEOTIDE SEQUENCE [LARGE SCALE GENOMIC DNA]</scope>
    <source>
        <strain evidence="2 3">JCM 3325</strain>
    </source>
</reference>
<dbReference type="Pfam" id="PF00903">
    <property type="entry name" value="Glyoxalase"/>
    <property type="match status" value="1"/>
</dbReference>
<dbReference type="CDD" id="cd06587">
    <property type="entry name" value="VOC"/>
    <property type="match status" value="1"/>
</dbReference>
<keyword evidence="3" id="KW-1185">Reference proteome</keyword>
<proteinExistence type="predicted"/>
<evidence type="ECO:0000313" key="2">
    <source>
        <dbReference type="EMBL" id="GAA2410325.1"/>
    </source>
</evidence>
<feature type="domain" description="VOC" evidence="1">
    <location>
        <begin position="13"/>
        <end position="135"/>
    </location>
</feature>
<dbReference type="InterPro" id="IPR037523">
    <property type="entry name" value="VOC_core"/>
</dbReference>
<gene>
    <name evidence="2" type="ORF">GCM10010191_18910</name>
</gene>
<dbReference type="PROSITE" id="PS51819">
    <property type="entry name" value="VOC"/>
    <property type="match status" value="1"/>
</dbReference>
<sequence length="149" mass="16224">MVNRADLPAPEHGLVITHFLTVRDVAVSRDFYARIFGGQVVLAENPAIVRISNSWIILNPGGGPTPDKPDIVLRSPEPGDPVSSFMNVRVADIMAFYEAARAQGATFVTEPLDRKAEIRCYMRDPDGYLIEIGQGTGMLHGVYADPSPS</sequence>
<dbReference type="InterPro" id="IPR004360">
    <property type="entry name" value="Glyas_Fos-R_dOase_dom"/>
</dbReference>
<protein>
    <submittedName>
        <fullName evidence="2">VOC family protein</fullName>
    </submittedName>
</protein>
<accession>A0ABN3IPL8</accession>
<dbReference type="Gene3D" id="3.10.180.10">
    <property type="entry name" value="2,3-Dihydroxybiphenyl 1,2-Dioxygenase, domain 1"/>
    <property type="match status" value="1"/>
</dbReference>
<dbReference type="SUPFAM" id="SSF54593">
    <property type="entry name" value="Glyoxalase/Bleomycin resistance protein/Dihydroxybiphenyl dioxygenase"/>
    <property type="match status" value="1"/>
</dbReference>
<dbReference type="Proteomes" id="UP001501231">
    <property type="component" value="Unassembled WGS sequence"/>
</dbReference>